<comment type="caution">
    <text evidence="9">The sequence shown here is derived from an EMBL/GenBank/DDBJ whole genome shotgun (WGS) entry which is preliminary data.</text>
</comment>
<feature type="domain" description="ResB-like" evidence="8">
    <location>
        <begin position="345"/>
        <end position="417"/>
    </location>
</feature>
<feature type="transmembrane region" description="Helical" evidence="6">
    <location>
        <begin position="993"/>
        <end position="1015"/>
    </location>
</feature>
<feature type="transmembrane region" description="Helical" evidence="6">
    <location>
        <begin position="79"/>
        <end position="99"/>
    </location>
</feature>
<comment type="subcellular location">
    <subcellularLocation>
        <location evidence="1">Membrane</location>
        <topology evidence="1">Multi-pass membrane protein</topology>
    </subcellularLocation>
</comment>
<dbReference type="AlphaFoldDB" id="A0A5S3PS08"/>
<gene>
    <name evidence="9" type="ORF">FEE95_13645</name>
</gene>
<feature type="transmembrane region" description="Helical" evidence="6">
    <location>
        <begin position="1035"/>
        <end position="1054"/>
    </location>
</feature>
<feature type="transmembrane region" description="Helical" evidence="6">
    <location>
        <begin position="471"/>
        <end position="487"/>
    </location>
</feature>
<keyword evidence="4 6" id="KW-1133">Transmembrane helix</keyword>
<reference evidence="9 10" key="1">
    <citation type="submission" date="2019-05" db="EMBL/GenBank/DDBJ databases">
        <authorList>
            <person name="Zhang J.-Y."/>
            <person name="Feg X."/>
            <person name="Du Z.-J."/>
        </authorList>
    </citation>
    <scope>NUCLEOTIDE SEQUENCE [LARGE SCALE GENOMIC DNA]</scope>
    <source>
        <strain evidence="9 10">RZ26</strain>
    </source>
</reference>
<feature type="transmembrane region" description="Helical" evidence="6">
    <location>
        <begin position="823"/>
        <end position="839"/>
    </location>
</feature>
<feature type="domain" description="Cytochrome c assembly protein" evidence="7">
    <location>
        <begin position="817"/>
        <end position="1021"/>
    </location>
</feature>
<sequence>MTELLKKFFFSTRLMAVLFIVFGVAMGIGTFVESKYSTETARIWIYNAWWFEAIMVFFVINFLGNMFRYRLFRWEKWPVLTLHLSWILIIIGAFVTRYISFEGMMPIREGSSEKVFYSDKTFLTAFVDGEIDGQPKRKVLEDDLIVTPEALKSNLPWNSDYNGQNFTVSYVDFIAGAKEGLIVDENGKEFLKIVEAGSGQREEHYLENNKVNNVHNVLFALNKPTDGAINLFTTDSTYQIKSPFEGNFMRMADQFQGQVAKDSLQEFQLRSLYNMAGMQFVIPEPLVKGSYGVVEIPKEEITEQSLSALVVEVSSNGETVQKKLLGGKGTSNFSDKFSVGGLDFSLSYGSKVYELPFSIKLNDFIAEKYPGTEKGYASFMSKVTLEDERPFDYDIFMNNILDHKGYRFFQSSFHPDEKGTVLSVNHDQWGTWITYLGYFLLYIGLMGIMFFGKTRFKDLTQALNKLKAKKAALTIVLLLGCFVSTTAQDHTADDGHDHNNGLPTQSQIDSILQTTIVSKEHAEAFGKLIIQDEGGRMKPINTFSSELLRKLSLNDKFGNMNSDQVFLSMMLNPPAWYNAEFIAVDKKGKNDSIRNVLGIPKGQEFIKATDFFNEKGEYKLSQFLDDATTALAPNKFQQDLKDANIRLSLLDQALGGKIIKIFPLLDDENNKWISAVEYRGGQYQVSDSLYGNFIKNAVPYYLMSLRKAINTGEYAQADKLLEAFKKNQQNHGSEVLPSENKINTEVIYNKLGIFNLLYQLYALVGVLLFFVLIFQIFKEREIWKAASYVLKGTIIILFLWHTAGLILRWYISGHAPWSDAYESILFVSWATIGMGMLFSKKSTMTLAAASFVGSMLLFFAHQNWVDPAIGNLVPVLDSYWLMIHTSVIVGSYGPLTVAMILGVVSMLLMILTTKKNKKRMELNLKELTIINELSMTVGLIMLTIGNFLGGQWANESWGRYWGWDPKETWALISIMVYAFVIHTRLVPGLRGRWTFNFLSVLGYLSIMMTYFGVNYYLVGLHSYGQSGAAAVTPDYVKYIVLGILILGGISFWRYKANYSKA</sequence>
<dbReference type="PANTHER" id="PTHR30071:SF1">
    <property type="entry name" value="CYTOCHROME B_B6 PROTEIN-RELATED"/>
    <property type="match status" value="1"/>
</dbReference>
<dbReference type="RefSeq" id="WP_138658539.1">
    <property type="nucleotide sequence ID" value="NZ_VATY01000002.1"/>
</dbReference>
<organism evidence="9 10">
    <name type="scientific">Maribacter algarum</name>
    <name type="common">ex Zhang et al. 2020</name>
    <dbReference type="NCBI Taxonomy" id="2578118"/>
    <lineage>
        <taxon>Bacteria</taxon>
        <taxon>Pseudomonadati</taxon>
        <taxon>Bacteroidota</taxon>
        <taxon>Flavobacteriia</taxon>
        <taxon>Flavobacteriales</taxon>
        <taxon>Flavobacteriaceae</taxon>
        <taxon>Maribacter</taxon>
    </lineage>
</organism>
<evidence type="ECO:0000313" key="10">
    <source>
        <dbReference type="Proteomes" id="UP000310314"/>
    </source>
</evidence>
<dbReference type="GO" id="GO:0005886">
    <property type="term" value="C:plasma membrane"/>
    <property type="evidence" value="ECO:0007669"/>
    <property type="project" value="TreeGrafter"/>
</dbReference>
<evidence type="ECO:0000256" key="6">
    <source>
        <dbReference type="SAM" id="Phobius"/>
    </source>
</evidence>
<feature type="transmembrane region" description="Helical" evidence="6">
    <location>
        <begin position="929"/>
        <end position="948"/>
    </location>
</feature>
<accession>A0A5S3PS08</accession>
<evidence type="ECO:0000256" key="5">
    <source>
        <dbReference type="ARBA" id="ARBA00023136"/>
    </source>
</evidence>
<evidence type="ECO:0000256" key="3">
    <source>
        <dbReference type="ARBA" id="ARBA00022748"/>
    </source>
</evidence>
<proteinExistence type="predicted"/>
<dbReference type="InterPro" id="IPR007816">
    <property type="entry name" value="ResB-like_domain"/>
</dbReference>
<feature type="transmembrane region" description="Helical" evidence="6">
    <location>
        <begin position="44"/>
        <end position="67"/>
    </location>
</feature>
<keyword evidence="2 6" id="KW-0812">Transmembrane</keyword>
<dbReference type="InterPro" id="IPR045062">
    <property type="entry name" value="Cyt_c_biogenesis_CcsA/CcmC"/>
</dbReference>
<keyword evidence="5 6" id="KW-0472">Membrane</keyword>
<dbReference type="EMBL" id="VATY01000002">
    <property type="protein sequence ID" value="TMM57520.1"/>
    <property type="molecule type" value="Genomic_DNA"/>
</dbReference>
<feature type="transmembrane region" description="Helical" evidence="6">
    <location>
        <begin position="885"/>
        <end position="908"/>
    </location>
</feature>
<evidence type="ECO:0000313" key="9">
    <source>
        <dbReference type="EMBL" id="TMM57520.1"/>
    </source>
</evidence>
<feature type="transmembrane region" description="Helical" evidence="6">
    <location>
        <begin position="846"/>
        <end position="865"/>
    </location>
</feature>
<evidence type="ECO:0000256" key="2">
    <source>
        <dbReference type="ARBA" id="ARBA00022692"/>
    </source>
</evidence>
<feature type="transmembrane region" description="Helical" evidence="6">
    <location>
        <begin position="12"/>
        <end position="32"/>
    </location>
</feature>
<keyword evidence="10" id="KW-1185">Reference proteome</keyword>
<keyword evidence="3" id="KW-0201">Cytochrome c-type biogenesis</keyword>
<dbReference type="Pfam" id="PF01578">
    <property type="entry name" value="Cytochrom_C_asm"/>
    <property type="match status" value="1"/>
</dbReference>
<evidence type="ECO:0000259" key="8">
    <source>
        <dbReference type="Pfam" id="PF05140"/>
    </source>
</evidence>
<dbReference type="PANTHER" id="PTHR30071">
    <property type="entry name" value="HEME EXPORTER PROTEIN C"/>
    <property type="match status" value="1"/>
</dbReference>
<dbReference type="GO" id="GO:0017004">
    <property type="term" value="P:cytochrome complex assembly"/>
    <property type="evidence" value="ECO:0007669"/>
    <property type="project" value="UniProtKB-KW"/>
</dbReference>
<evidence type="ECO:0000256" key="1">
    <source>
        <dbReference type="ARBA" id="ARBA00004141"/>
    </source>
</evidence>
<dbReference type="InterPro" id="IPR002541">
    <property type="entry name" value="Cyt_c_assembly"/>
</dbReference>
<dbReference type="Pfam" id="PF05140">
    <property type="entry name" value="ResB"/>
    <property type="match status" value="1"/>
</dbReference>
<feature type="transmembrane region" description="Helical" evidence="6">
    <location>
        <begin position="968"/>
        <end position="986"/>
    </location>
</feature>
<protein>
    <submittedName>
        <fullName evidence="9">Cytochrome C biogenesis protein</fullName>
    </submittedName>
</protein>
<dbReference type="OrthoDB" id="9814290at2"/>
<evidence type="ECO:0000256" key="4">
    <source>
        <dbReference type="ARBA" id="ARBA00022989"/>
    </source>
</evidence>
<feature type="transmembrane region" description="Helical" evidence="6">
    <location>
        <begin position="432"/>
        <end position="451"/>
    </location>
</feature>
<feature type="transmembrane region" description="Helical" evidence="6">
    <location>
        <begin position="789"/>
        <end position="811"/>
    </location>
</feature>
<dbReference type="GO" id="GO:0020037">
    <property type="term" value="F:heme binding"/>
    <property type="evidence" value="ECO:0007669"/>
    <property type="project" value="InterPro"/>
</dbReference>
<feature type="transmembrane region" description="Helical" evidence="6">
    <location>
        <begin position="756"/>
        <end position="777"/>
    </location>
</feature>
<name>A0A5S3PS08_9FLAO</name>
<evidence type="ECO:0000259" key="7">
    <source>
        <dbReference type="Pfam" id="PF01578"/>
    </source>
</evidence>
<dbReference type="Proteomes" id="UP000310314">
    <property type="component" value="Unassembled WGS sequence"/>
</dbReference>